<evidence type="ECO:0000256" key="1">
    <source>
        <dbReference type="SAM" id="MobiDB-lite"/>
    </source>
</evidence>
<keyword evidence="2" id="KW-1133">Transmembrane helix</keyword>
<feature type="compositionally biased region" description="Polar residues" evidence="1">
    <location>
        <begin position="118"/>
        <end position="128"/>
    </location>
</feature>
<comment type="caution">
    <text evidence="3">The sequence shown here is derived from an EMBL/GenBank/DDBJ whole genome shotgun (WGS) entry which is preliminary data.</text>
</comment>
<reference evidence="3 4" key="1">
    <citation type="submission" date="2017-11" db="EMBL/GenBank/DDBJ databases">
        <title>De-novo sequencing of pomegranate (Punica granatum L.) genome.</title>
        <authorList>
            <person name="Akparov Z."/>
            <person name="Amiraslanov A."/>
            <person name="Hajiyeva S."/>
            <person name="Abbasov M."/>
            <person name="Kaur K."/>
            <person name="Hamwieh A."/>
            <person name="Solovyev V."/>
            <person name="Salamov A."/>
            <person name="Braich B."/>
            <person name="Kosarev P."/>
            <person name="Mahmoud A."/>
            <person name="Hajiyev E."/>
            <person name="Babayeva S."/>
            <person name="Izzatullayeva V."/>
            <person name="Mammadov A."/>
            <person name="Mammadov A."/>
            <person name="Sharifova S."/>
            <person name="Ojaghi J."/>
            <person name="Eynullazada K."/>
            <person name="Bayramov B."/>
            <person name="Abdulazimova A."/>
            <person name="Shahmuradov I."/>
        </authorList>
    </citation>
    <scope>NUCLEOTIDE SEQUENCE [LARGE SCALE GENOMIC DNA]</scope>
    <source>
        <strain evidence="4">cv. AG2017</strain>
        <tissue evidence="3">Leaf</tissue>
    </source>
</reference>
<organism evidence="3 4">
    <name type="scientific">Punica granatum</name>
    <name type="common">Pomegranate</name>
    <dbReference type="NCBI Taxonomy" id="22663"/>
    <lineage>
        <taxon>Eukaryota</taxon>
        <taxon>Viridiplantae</taxon>
        <taxon>Streptophyta</taxon>
        <taxon>Embryophyta</taxon>
        <taxon>Tracheophyta</taxon>
        <taxon>Spermatophyta</taxon>
        <taxon>Magnoliopsida</taxon>
        <taxon>eudicotyledons</taxon>
        <taxon>Gunneridae</taxon>
        <taxon>Pentapetalae</taxon>
        <taxon>rosids</taxon>
        <taxon>malvids</taxon>
        <taxon>Myrtales</taxon>
        <taxon>Lythraceae</taxon>
        <taxon>Punica</taxon>
    </lineage>
</organism>
<keyword evidence="4" id="KW-1185">Reference proteome</keyword>
<gene>
    <name evidence="3" type="ORF">CRG98_033087</name>
</gene>
<dbReference type="AlphaFoldDB" id="A0A2I0IS83"/>
<feature type="compositionally biased region" description="Pro residues" evidence="1">
    <location>
        <begin position="87"/>
        <end position="99"/>
    </location>
</feature>
<dbReference type="Proteomes" id="UP000233551">
    <property type="component" value="Unassembled WGS sequence"/>
</dbReference>
<protein>
    <submittedName>
        <fullName evidence="3">Uncharacterized protein</fullName>
    </submittedName>
</protein>
<dbReference type="EMBL" id="PGOL01002610">
    <property type="protein sequence ID" value="PKI46530.1"/>
    <property type="molecule type" value="Genomic_DNA"/>
</dbReference>
<feature type="region of interest" description="Disordered" evidence="1">
    <location>
        <begin position="117"/>
        <end position="148"/>
    </location>
</feature>
<evidence type="ECO:0000313" key="3">
    <source>
        <dbReference type="EMBL" id="PKI46530.1"/>
    </source>
</evidence>
<feature type="region of interest" description="Disordered" evidence="1">
    <location>
        <begin position="76"/>
        <end position="100"/>
    </location>
</feature>
<feature type="transmembrane region" description="Helical" evidence="2">
    <location>
        <begin position="12"/>
        <end position="31"/>
    </location>
</feature>
<accession>A0A2I0IS83</accession>
<sequence length="174" mass="19028">MRPMTICPKKRILFKAVATVTSCGQCHFLILTKMRPSDFIAWLYRGCLVSLFLNSGEAQIDHGEALAVSRTVTGVHSSPHRGVQGREPPPAASSPPFPATPIARRLTSLGPVHFLRRSSPNHSAQRAQSGPALFRTVPPSGGQSDPIRSDPTHLAIFFIYRITPQLFELGKFST</sequence>
<evidence type="ECO:0000256" key="2">
    <source>
        <dbReference type="SAM" id="Phobius"/>
    </source>
</evidence>
<keyword evidence="2" id="KW-0812">Transmembrane</keyword>
<evidence type="ECO:0000313" key="4">
    <source>
        <dbReference type="Proteomes" id="UP000233551"/>
    </source>
</evidence>
<keyword evidence="2" id="KW-0472">Membrane</keyword>
<name>A0A2I0IS83_PUNGR</name>
<proteinExistence type="predicted"/>